<evidence type="ECO:0000256" key="1">
    <source>
        <dbReference type="SAM" id="MobiDB-lite"/>
    </source>
</evidence>
<sequence>MASGGEEGDAVGKQSEDEDKPQDTTQASDGKQEGKKRKFKPLKAMRRFFMGRKRSKTSDDQAVSIVAVRSAKSTSELLHVKAGEERPVTLAGNLSLSADSIFSPDQKKTSEVRDLKEAALSLEALNTQAINEFYHLPKPAFSPAKKESSEDGIQAKDVDLDAVKQTSALGNVAARHKMAIRPKSRRASSQFRSPQKSEPRPATPVLPSVNEEPPPKSSPKREHKEEKKTAKKFKGT</sequence>
<feature type="compositionally biased region" description="Basic and acidic residues" evidence="1">
    <location>
        <begin position="219"/>
        <end position="228"/>
    </location>
</feature>
<feature type="compositionally biased region" description="Basic residues" evidence="1">
    <location>
        <begin position="34"/>
        <end position="43"/>
    </location>
</feature>
<feature type="region of interest" description="Disordered" evidence="1">
    <location>
        <begin position="1"/>
        <end position="43"/>
    </location>
</feature>
<reference evidence="3" key="1">
    <citation type="submission" date="2025-08" db="UniProtKB">
        <authorList>
            <consortium name="RefSeq"/>
        </authorList>
    </citation>
    <scope>IDENTIFICATION</scope>
    <source>
        <tissue evidence="3">Gonads</tissue>
    </source>
</reference>
<evidence type="ECO:0000313" key="3">
    <source>
        <dbReference type="RefSeq" id="XP_013417292.1"/>
    </source>
</evidence>
<dbReference type="RefSeq" id="XP_013417292.1">
    <property type="nucleotide sequence ID" value="XM_013561838.1"/>
</dbReference>
<dbReference type="AlphaFoldDB" id="A0A1S3K440"/>
<feature type="compositionally biased region" description="Basic and acidic residues" evidence="1">
    <location>
        <begin position="144"/>
        <end position="162"/>
    </location>
</feature>
<feature type="compositionally biased region" description="Polar residues" evidence="1">
    <location>
        <begin position="187"/>
        <end position="196"/>
    </location>
</feature>
<protein>
    <submittedName>
        <fullName evidence="3">Uncharacterized protein LOC106178590 isoform X2</fullName>
    </submittedName>
</protein>
<proteinExistence type="predicted"/>
<feature type="region of interest" description="Disordered" evidence="1">
    <location>
        <begin position="139"/>
        <end position="236"/>
    </location>
</feature>
<name>A0A1S3K440_LINAN</name>
<gene>
    <name evidence="3" type="primary">LOC106178590</name>
</gene>
<organism evidence="2 3">
    <name type="scientific">Lingula anatina</name>
    <name type="common">Brachiopod</name>
    <name type="synonym">Lingula unguis</name>
    <dbReference type="NCBI Taxonomy" id="7574"/>
    <lineage>
        <taxon>Eukaryota</taxon>
        <taxon>Metazoa</taxon>
        <taxon>Spiralia</taxon>
        <taxon>Lophotrochozoa</taxon>
        <taxon>Brachiopoda</taxon>
        <taxon>Linguliformea</taxon>
        <taxon>Lingulata</taxon>
        <taxon>Lingulida</taxon>
        <taxon>Linguloidea</taxon>
        <taxon>Lingulidae</taxon>
        <taxon>Lingula</taxon>
    </lineage>
</organism>
<evidence type="ECO:0000313" key="2">
    <source>
        <dbReference type="Proteomes" id="UP000085678"/>
    </source>
</evidence>
<feature type="compositionally biased region" description="Basic residues" evidence="1">
    <location>
        <begin position="174"/>
        <end position="186"/>
    </location>
</feature>
<accession>A0A1S3K440</accession>
<dbReference type="Proteomes" id="UP000085678">
    <property type="component" value="Unplaced"/>
</dbReference>
<dbReference type="OrthoDB" id="6621371at2759"/>
<keyword evidence="2" id="KW-1185">Reference proteome</keyword>
<dbReference type="GeneID" id="106178590"/>